<evidence type="ECO:0000259" key="1">
    <source>
        <dbReference type="Pfam" id="PF14529"/>
    </source>
</evidence>
<proteinExistence type="predicted"/>
<evidence type="ECO:0000313" key="2">
    <source>
        <dbReference type="EMBL" id="KAK2549200.1"/>
    </source>
</evidence>
<comment type="caution">
    <text evidence="2">The sequence shown here is derived from an EMBL/GenBank/DDBJ whole genome shotgun (WGS) entry which is preliminary data.</text>
</comment>
<reference evidence="2" key="1">
    <citation type="journal article" date="2023" name="G3 (Bethesda)">
        <title>Whole genome assembly and annotation of the endangered Caribbean coral Acropora cervicornis.</title>
        <authorList>
            <person name="Selwyn J.D."/>
            <person name="Vollmer S.V."/>
        </authorList>
    </citation>
    <scope>NUCLEOTIDE SEQUENCE</scope>
    <source>
        <strain evidence="2">K2</strain>
    </source>
</reference>
<dbReference type="AlphaFoldDB" id="A0AAD9UTM5"/>
<gene>
    <name evidence="2" type="ORF">P5673_030422</name>
</gene>
<sequence length="497" mass="55540">MQIHHKSPIRDRPNLVPIVCTCEPEQQPITQFNSKLALWNCRSIISKASGICDAVSSEKLDNLVLTETWLNGDTRDKPVIADITNNLNHNFIHVPRYGRGDGVGVMLRKGYHVKQFTDNKFNSFENLDLSISSGSTNLHLVSIYRPPTSNKHRVTTSTFLGDLSRYIETLTISPGHLLLAGDFNFHVDVPDDSDASSFLDFLDSTSLKQHVTTTTHKQGNILDLLITKASDNFISSTKVTFDLPSDHAMVTCHLAVPRPKPTKILVNHRKLRSVNIKDLQHDIRSLLPPTKLPENIDEQVNLYNTTLQGLLDRHAPKHTRLVTLRPHAPWFNDVEGCDDCDFFCVVNKFVNGKKPTILPSMDDALPDAFLRFFSTKIDDLQASLDEALPSQLSVDLPTQLCSNMLTNFSTITHDTTRDIIMNSSTKSCTLDPLPTCILKDCLDVLVDPITSINSSILTGQVPSTLKTARVTPVIKKRTLDPEFVCRGQRGSRSVHHQ</sequence>
<feature type="non-terminal residue" evidence="2">
    <location>
        <position position="497"/>
    </location>
</feature>
<dbReference type="EMBL" id="JARQWQ010000130">
    <property type="protein sequence ID" value="KAK2549200.1"/>
    <property type="molecule type" value="Genomic_DNA"/>
</dbReference>
<dbReference type="PANTHER" id="PTHR46670:SF3">
    <property type="entry name" value="ENDONUCLEASE_EXONUCLEASE_PHOSPHATASE DOMAIN-CONTAINING PROTEIN"/>
    <property type="match status" value="1"/>
</dbReference>
<keyword evidence="3" id="KW-1185">Reference proteome</keyword>
<name>A0AAD9UTM5_ACRCE</name>
<dbReference type="InterPro" id="IPR005135">
    <property type="entry name" value="Endo/exonuclease/phosphatase"/>
</dbReference>
<dbReference type="Gene3D" id="3.60.10.10">
    <property type="entry name" value="Endonuclease/exonuclease/phosphatase"/>
    <property type="match status" value="1"/>
</dbReference>
<accession>A0AAD9UTM5</accession>
<feature type="domain" description="Endonuclease/exonuclease/phosphatase" evidence="1">
    <location>
        <begin position="139"/>
        <end position="250"/>
    </location>
</feature>
<dbReference type="InterPro" id="IPR036691">
    <property type="entry name" value="Endo/exonu/phosph_ase_sf"/>
</dbReference>
<dbReference type="Pfam" id="PF14529">
    <property type="entry name" value="Exo_endo_phos_2"/>
    <property type="match status" value="1"/>
</dbReference>
<evidence type="ECO:0000313" key="3">
    <source>
        <dbReference type="Proteomes" id="UP001249851"/>
    </source>
</evidence>
<dbReference type="GO" id="GO:0003824">
    <property type="term" value="F:catalytic activity"/>
    <property type="evidence" value="ECO:0007669"/>
    <property type="project" value="InterPro"/>
</dbReference>
<dbReference type="PANTHER" id="PTHR46670">
    <property type="entry name" value="ENDO/EXONUCLEASE/PHOSPHATASE DOMAIN-CONTAINING PROTEIN"/>
    <property type="match status" value="1"/>
</dbReference>
<organism evidence="2 3">
    <name type="scientific">Acropora cervicornis</name>
    <name type="common">Staghorn coral</name>
    <dbReference type="NCBI Taxonomy" id="6130"/>
    <lineage>
        <taxon>Eukaryota</taxon>
        <taxon>Metazoa</taxon>
        <taxon>Cnidaria</taxon>
        <taxon>Anthozoa</taxon>
        <taxon>Hexacorallia</taxon>
        <taxon>Scleractinia</taxon>
        <taxon>Astrocoeniina</taxon>
        <taxon>Acroporidae</taxon>
        <taxon>Acropora</taxon>
    </lineage>
</organism>
<dbReference type="Proteomes" id="UP001249851">
    <property type="component" value="Unassembled WGS sequence"/>
</dbReference>
<reference evidence="2" key="2">
    <citation type="journal article" date="2023" name="Science">
        <title>Genomic signatures of disease resistance in endangered staghorn corals.</title>
        <authorList>
            <person name="Vollmer S.V."/>
            <person name="Selwyn J.D."/>
            <person name="Despard B.A."/>
            <person name="Roesel C.L."/>
        </authorList>
    </citation>
    <scope>NUCLEOTIDE SEQUENCE</scope>
    <source>
        <strain evidence="2">K2</strain>
    </source>
</reference>
<protein>
    <recommendedName>
        <fullName evidence="1">Endonuclease/exonuclease/phosphatase domain-containing protein</fullName>
    </recommendedName>
</protein>
<dbReference type="SUPFAM" id="SSF56219">
    <property type="entry name" value="DNase I-like"/>
    <property type="match status" value="1"/>
</dbReference>